<evidence type="ECO:0000313" key="12">
    <source>
        <dbReference type="Proteomes" id="UP000443353"/>
    </source>
</evidence>
<dbReference type="Pfam" id="PF08206">
    <property type="entry name" value="OB_RNB"/>
    <property type="match status" value="1"/>
</dbReference>
<evidence type="ECO:0000256" key="8">
    <source>
        <dbReference type="HAMAP-Rule" id="MF_01895"/>
    </source>
</evidence>
<keyword evidence="12" id="KW-1185">Reference proteome</keyword>
<feature type="compositionally biased region" description="Low complexity" evidence="9">
    <location>
        <begin position="834"/>
        <end position="858"/>
    </location>
</feature>
<sequence>MDGATTKKIKNTNLKHPTHTIPSREEILGVFREAKGPLDSGALARALQVNPEAEGVLTRRLNAMERDGQLRANPAGEYALTDHSSFISGRISAHRDGFGFVIPDEGGEDLFLPDKEMQKVLHGDRVLARVVGTDRRGRAEGTIVEVTERANTHVIGRLLNENGVWVVAPEDKRIGQDILVSGSPGKAKSGQVVSVELLEQPSRFRQPTGKIVEVLGELDDPGMEIEIAVRKFGVPHIFSPAAIKQANKLPNEVRDADLADRVDLRDVPLVTIDGADARDFDDAVYCEPVKIGRTKGYRLLVAIADVSHYVKPNDALDGDAIERSTSVYFPRRVIPMLPEKLSNGLCSLNPAVDRLTLVCDMVVTMDGEVKAYQFYPAVMHSAARLTYDEVAAILGNTNGPEAGRRPGIVPHLLNLNEVFRALLQARQERGAIDFETTETYIVCNAMGKIEKILPRTRNDAHRLIEECMLAANVCAADFLIRHDQPSTFRIHAVPTEEKLNQLRTFLKQVGLNLGGGTTPQARDYAELMTRIKERPDATLLQTMLLRSMQQAVYSPDNVGHFGLAYEAYAHFTSPIRRYPDLLTHRAIKAVLKGKKYEPTGIDLSKLNTTVSKAVRKQATKDKAEGKQKDPKDLTIWDALGVHCSANERRADEASRDVENWLKCYYMKDKLGEEFTGVISGVTPFGIFVQLDQLFVEGLVHVTGLGTDYFQYDEARHELRGERTGQVYQLTGRVTVQVARVDLESRKIDLVLAQPKDVEPAPLERARAAALDSMEPKAPRRRKAKAAKNGAVPVSQQEARATPAEPAASTFGATDEGEEDVVFVPPTRGRRGPRNASSAAKPTATKKTAANKSAPTKSASKTRKKK</sequence>
<reference evidence="11 12" key="1">
    <citation type="submission" date="2019-12" db="EMBL/GenBank/DDBJ databases">
        <authorList>
            <person name="Li C."/>
            <person name="Zhao J."/>
        </authorList>
    </citation>
    <scope>NUCLEOTIDE SEQUENCE [LARGE SCALE GENOMIC DNA]</scope>
    <source>
        <strain evidence="11 12">NEAU-DD11</strain>
    </source>
</reference>
<dbReference type="PANTHER" id="PTHR23355:SF9">
    <property type="entry name" value="DIS3-LIKE EXONUCLEASE 2"/>
    <property type="match status" value="1"/>
</dbReference>
<dbReference type="InterPro" id="IPR012340">
    <property type="entry name" value="NA-bd_OB-fold"/>
</dbReference>
<dbReference type="InterPro" id="IPR011805">
    <property type="entry name" value="RNase_R"/>
</dbReference>
<dbReference type="PROSITE" id="PS50126">
    <property type="entry name" value="S1"/>
    <property type="match status" value="1"/>
</dbReference>
<evidence type="ECO:0000313" key="11">
    <source>
        <dbReference type="EMBL" id="MVW60579.1"/>
    </source>
</evidence>
<dbReference type="PROSITE" id="PS01175">
    <property type="entry name" value="RIBONUCLEASE_II"/>
    <property type="match status" value="1"/>
</dbReference>
<protein>
    <recommendedName>
        <fullName evidence="8">Ribonuclease R</fullName>
        <shortName evidence="8">RNase R</shortName>
        <ecNumber evidence="8">3.1.13.1</ecNumber>
    </recommendedName>
</protein>
<keyword evidence="3 8" id="KW-0963">Cytoplasm</keyword>
<dbReference type="GO" id="GO:0005829">
    <property type="term" value="C:cytosol"/>
    <property type="evidence" value="ECO:0007669"/>
    <property type="project" value="TreeGrafter"/>
</dbReference>
<dbReference type="CDD" id="cd04471">
    <property type="entry name" value="S1_RNase_R"/>
    <property type="match status" value="1"/>
</dbReference>
<proteinExistence type="inferred from homology"/>
<dbReference type="InterPro" id="IPR013223">
    <property type="entry name" value="RNase_B_OB_dom"/>
</dbReference>
<dbReference type="NCBIfam" id="TIGR02063">
    <property type="entry name" value="RNase_R"/>
    <property type="match status" value="1"/>
</dbReference>
<dbReference type="Pfam" id="PF00773">
    <property type="entry name" value="RNB"/>
    <property type="match status" value="1"/>
</dbReference>
<evidence type="ECO:0000256" key="6">
    <source>
        <dbReference type="ARBA" id="ARBA00022839"/>
    </source>
</evidence>
<dbReference type="EC" id="3.1.13.1" evidence="8"/>
<evidence type="ECO:0000256" key="5">
    <source>
        <dbReference type="ARBA" id="ARBA00022801"/>
    </source>
</evidence>
<dbReference type="GO" id="GO:0003723">
    <property type="term" value="F:RNA binding"/>
    <property type="evidence" value="ECO:0007669"/>
    <property type="project" value="UniProtKB-UniRule"/>
</dbReference>
<accession>A0A7X3FYU7</accession>
<dbReference type="PANTHER" id="PTHR23355">
    <property type="entry name" value="RIBONUCLEASE"/>
    <property type="match status" value="1"/>
</dbReference>
<comment type="similarity">
    <text evidence="8">Belongs to the RNR ribonuclease family. RNase R subfamily.</text>
</comment>
<keyword evidence="7 8" id="KW-0694">RNA-binding</keyword>
<dbReference type="InterPro" id="IPR004476">
    <property type="entry name" value="RNase_II/RNase_R"/>
</dbReference>
<name>A0A7X3FYU7_9BURK</name>
<evidence type="ECO:0000256" key="9">
    <source>
        <dbReference type="SAM" id="MobiDB-lite"/>
    </source>
</evidence>
<feature type="region of interest" description="Disordered" evidence="9">
    <location>
        <begin position="767"/>
        <end position="865"/>
    </location>
</feature>
<dbReference type="InterPro" id="IPR050180">
    <property type="entry name" value="RNR_Ribonuclease"/>
</dbReference>
<dbReference type="GO" id="GO:0008859">
    <property type="term" value="F:exoribonuclease II activity"/>
    <property type="evidence" value="ECO:0007669"/>
    <property type="project" value="UniProtKB-UniRule"/>
</dbReference>
<dbReference type="InterPro" id="IPR001900">
    <property type="entry name" value="RNase_II/R"/>
</dbReference>
<dbReference type="HAMAP" id="MF_01895">
    <property type="entry name" value="RNase_R"/>
    <property type="match status" value="1"/>
</dbReference>
<evidence type="ECO:0000256" key="7">
    <source>
        <dbReference type="ARBA" id="ARBA00022884"/>
    </source>
</evidence>
<feature type="domain" description="S1 motif" evidence="10">
    <location>
        <begin position="671"/>
        <end position="752"/>
    </location>
</feature>
<dbReference type="SMART" id="SM00316">
    <property type="entry name" value="S1"/>
    <property type="match status" value="2"/>
</dbReference>
<dbReference type="SMART" id="SM00357">
    <property type="entry name" value="CSP"/>
    <property type="match status" value="1"/>
</dbReference>
<dbReference type="InterPro" id="IPR022966">
    <property type="entry name" value="RNase_II/R_CS"/>
</dbReference>
<dbReference type="GO" id="GO:0006402">
    <property type="term" value="P:mRNA catabolic process"/>
    <property type="evidence" value="ECO:0007669"/>
    <property type="project" value="TreeGrafter"/>
</dbReference>
<dbReference type="RefSeq" id="WP_056128134.1">
    <property type="nucleotide sequence ID" value="NZ_WSES01000003.1"/>
</dbReference>
<dbReference type="SUPFAM" id="SSF50249">
    <property type="entry name" value="Nucleic acid-binding proteins"/>
    <property type="match status" value="3"/>
</dbReference>
<evidence type="ECO:0000256" key="3">
    <source>
        <dbReference type="ARBA" id="ARBA00022490"/>
    </source>
</evidence>
<evidence type="ECO:0000256" key="2">
    <source>
        <dbReference type="ARBA" id="ARBA00004496"/>
    </source>
</evidence>
<organism evidence="11 12">
    <name type="scientific">Massilia cellulosiltytica</name>
    <dbReference type="NCBI Taxonomy" id="2683234"/>
    <lineage>
        <taxon>Bacteria</taxon>
        <taxon>Pseudomonadati</taxon>
        <taxon>Pseudomonadota</taxon>
        <taxon>Betaproteobacteria</taxon>
        <taxon>Burkholderiales</taxon>
        <taxon>Oxalobacteraceae</taxon>
        <taxon>Telluria group</taxon>
        <taxon>Massilia</taxon>
    </lineage>
</organism>
<comment type="caution">
    <text evidence="11">The sequence shown here is derived from an EMBL/GenBank/DDBJ whole genome shotgun (WGS) entry which is preliminary data.</text>
</comment>
<keyword evidence="6 8" id="KW-0269">Exonuclease</keyword>
<evidence type="ECO:0000256" key="4">
    <source>
        <dbReference type="ARBA" id="ARBA00022722"/>
    </source>
</evidence>
<dbReference type="Proteomes" id="UP000443353">
    <property type="component" value="Unassembled WGS sequence"/>
</dbReference>
<dbReference type="SMART" id="SM00955">
    <property type="entry name" value="RNB"/>
    <property type="match status" value="1"/>
</dbReference>
<evidence type="ECO:0000256" key="1">
    <source>
        <dbReference type="ARBA" id="ARBA00001849"/>
    </source>
</evidence>
<keyword evidence="4 8" id="KW-0540">Nuclease</keyword>
<dbReference type="InterPro" id="IPR003029">
    <property type="entry name" value="S1_domain"/>
</dbReference>
<dbReference type="AlphaFoldDB" id="A0A7X3FYU7"/>
<comment type="function">
    <text evidence="8">3'-5' exoribonuclease that releases 5'-nucleoside monophosphates and is involved in maturation of structured RNAs.</text>
</comment>
<comment type="subcellular location">
    <subcellularLocation>
        <location evidence="2 8">Cytoplasm</location>
    </subcellularLocation>
</comment>
<evidence type="ECO:0000259" key="10">
    <source>
        <dbReference type="PROSITE" id="PS50126"/>
    </source>
</evidence>
<gene>
    <name evidence="8 11" type="primary">rnr</name>
    <name evidence="11" type="ORF">GPY61_11630</name>
</gene>
<dbReference type="InterPro" id="IPR040476">
    <property type="entry name" value="CSD2"/>
</dbReference>
<comment type="catalytic activity">
    <reaction evidence="1 8">
        <text>Exonucleolytic cleavage in the 3'- to 5'-direction to yield nucleoside 5'-phosphates.</text>
        <dbReference type="EC" id="3.1.13.1"/>
    </reaction>
</comment>
<dbReference type="Pfam" id="PF00575">
    <property type="entry name" value="S1"/>
    <property type="match status" value="1"/>
</dbReference>
<dbReference type="NCBIfam" id="TIGR00358">
    <property type="entry name" value="3_prime_RNase"/>
    <property type="match status" value="1"/>
</dbReference>
<dbReference type="EMBL" id="WSES01000003">
    <property type="protein sequence ID" value="MVW60579.1"/>
    <property type="molecule type" value="Genomic_DNA"/>
</dbReference>
<dbReference type="Pfam" id="PF17876">
    <property type="entry name" value="CSD2"/>
    <property type="match status" value="1"/>
</dbReference>
<keyword evidence="5 8" id="KW-0378">Hydrolase</keyword>
<dbReference type="InterPro" id="IPR011129">
    <property type="entry name" value="CSD"/>
</dbReference>
<dbReference type="Gene3D" id="2.40.50.140">
    <property type="entry name" value="Nucleic acid-binding proteins"/>
    <property type="match status" value="2"/>
</dbReference>